<accession>A0A2U3E2R7</accession>
<reference evidence="2 3" key="1">
    <citation type="journal article" date="2016" name="Front. Microbiol.">
        <title>Genome and transcriptome sequences reveal the specific parasitism of the nematophagous Purpureocillium lilacinum 36-1.</title>
        <authorList>
            <person name="Xie J."/>
            <person name="Li S."/>
            <person name="Mo C."/>
            <person name="Xiao X."/>
            <person name="Peng D."/>
            <person name="Wang G."/>
            <person name="Xiao Y."/>
        </authorList>
    </citation>
    <scope>NUCLEOTIDE SEQUENCE [LARGE SCALE GENOMIC DNA]</scope>
    <source>
        <strain evidence="2 3">36-1</strain>
    </source>
</reference>
<organism evidence="2 3">
    <name type="scientific">Purpureocillium lilacinum</name>
    <name type="common">Paecilomyces lilacinus</name>
    <dbReference type="NCBI Taxonomy" id="33203"/>
    <lineage>
        <taxon>Eukaryota</taxon>
        <taxon>Fungi</taxon>
        <taxon>Dikarya</taxon>
        <taxon>Ascomycota</taxon>
        <taxon>Pezizomycotina</taxon>
        <taxon>Sordariomycetes</taxon>
        <taxon>Hypocreomycetidae</taxon>
        <taxon>Hypocreales</taxon>
        <taxon>Ophiocordycipitaceae</taxon>
        <taxon>Purpureocillium</taxon>
    </lineage>
</organism>
<name>A0A2U3E2R7_PURLI</name>
<feature type="compositionally biased region" description="Basic and acidic residues" evidence="1">
    <location>
        <begin position="42"/>
        <end position="55"/>
    </location>
</feature>
<dbReference type="Proteomes" id="UP000245956">
    <property type="component" value="Unassembled WGS sequence"/>
</dbReference>
<sequence length="195" mass="21034">MLSSFPAPSKLAVGHPHLGMLRPIRAERRYHTVGGSIRRRAREAIPGRPSQDDRPASQPASQPHGKRKTCDAHPSPDEPASFTYNPRRGVEGLAGRLPTTKRRPCSEASEGGGCSPPLGGRAALARGMCLLLQPPEFQGWPRAARTLQAWLGGHPPPPPPPPSLALAPKTRTFFAYEPLPPSRPCEGVSPSPRFF</sequence>
<feature type="region of interest" description="Disordered" evidence="1">
    <location>
        <begin position="1"/>
        <end position="117"/>
    </location>
</feature>
<evidence type="ECO:0000313" key="2">
    <source>
        <dbReference type="EMBL" id="PWI68802.1"/>
    </source>
</evidence>
<dbReference type="EMBL" id="LCWV01000014">
    <property type="protein sequence ID" value="PWI68802.1"/>
    <property type="molecule type" value="Genomic_DNA"/>
</dbReference>
<evidence type="ECO:0000313" key="3">
    <source>
        <dbReference type="Proteomes" id="UP000245956"/>
    </source>
</evidence>
<proteinExistence type="predicted"/>
<evidence type="ECO:0000256" key="1">
    <source>
        <dbReference type="SAM" id="MobiDB-lite"/>
    </source>
</evidence>
<gene>
    <name evidence="2" type="ORF">PCL_01891</name>
</gene>
<dbReference type="AlphaFoldDB" id="A0A2U3E2R7"/>
<comment type="caution">
    <text evidence="2">The sequence shown here is derived from an EMBL/GenBank/DDBJ whole genome shotgun (WGS) entry which is preliminary data.</text>
</comment>
<protein>
    <submittedName>
        <fullName evidence="2">Uncharacterized protein</fullName>
    </submittedName>
</protein>